<evidence type="ECO:0000313" key="1">
    <source>
        <dbReference type="EMBL" id="CAL8138647.1"/>
    </source>
</evidence>
<dbReference type="EMBL" id="CAXLJM020000124">
    <property type="protein sequence ID" value="CAL8138647.1"/>
    <property type="molecule type" value="Genomic_DNA"/>
</dbReference>
<dbReference type="Proteomes" id="UP001642540">
    <property type="component" value="Unassembled WGS sequence"/>
</dbReference>
<reference evidence="1 2" key="1">
    <citation type="submission" date="2024-08" db="EMBL/GenBank/DDBJ databases">
        <authorList>
            <person name="Cucini C."/>
            <person name="Frati F."/>
        </authorList>
    </citation>
    <scope>NUCLEOTIDE SEQUENCE [LARGE SCALE GENOMIC DNA]</scope>
</reference>
<name>A0ABP1RYD4_9HEXA</name>
<keyword evidence="2" id="KW-1185">Reference proteome</keyword>
<proteinExistence type="predicted"/>
<accession>A0ABP1RYD4</accession>
<protein>
    <submittedName>
        <fullName evidence="1">Uncharacterized protein</fullName>
    </submittedName>
</protein>
<evidence type="ECO:0000313" key="2">
    <source>
        <dbReference type="Proteomes" id="UP001642540"/>
    </source>
</evidence>
<comment type="caution">
    <text evidence="1">The sequence shown here is derived from an EMBL/GenBank/DDBJ whole genome shotgun (WGS) entry which is preliminary data.</text>
</comment>
<organism evidence="1 2">
    <name type="scientific">Orchesella dallaii</name>
    <dbReference type="NCBI Taxonomy" id="48710"/>
    <lineage>
        <taxon>Eukaryota</taxon>
        <taxon>Metazoa</taxon>
        <taxon>Ecdysozoa</taxon>
        <taxon>Arthropoda</taxon>
        <taxon>Hexapoda</taxon>
        <taxon>Collembola</taxon>
        <taxon>Entomobryomorpha</taxon>
        <taxon>Entomobryoidea</taxon>
        <taxon>Orchesellidae</taxon>
        <taxon>Orchesellinae</taxon>
        <taxon>Orchesella</taxon>
    </lineage>
</organism>
<gene>
    <name evidence="1" type="ORF">ODALV1_LOCUS27465</name>
</gene>
<sequence length="331" mass="39503">MVTPLKFPVALSRRRFKQIAENRNSNNGNKTRGSKQYKQENESSFQFLTTPSPKQTFFVQVFVHPMFRQTDQKAFDKIFYLFDSSFFSQILDYRVGYRVPGRYKCCTFYIHVEPLLFAHQEVKGRKRFPTHYIETIKIMGNNEDHRIHYFNPTKLFFWIEYLQERQLFLVKEEAVITCLDTDTVFYCLHEHADDGSRRYAFLYSVTMFLERNFGDLPLWAAEDLTFSEMFLRQQIQKTKNSAKEHLKRLVKPPMNLLESVAMTPFSFYVKQISKCGRDVFVDKFSRVNKLHYELINLPAVQYENIATSKTPYGRFYQFLGNHPFRIPSWVF</sequence>